<keyword evidence="8" id="KW-1185">Reference proteome</keyword>
<keyword evidence="4" id="KW-0539">Nucleus</keyword>
<dbReference type="InterPro" id="IPR036864">
    <property type="entry name" value="Zn2-C6_fun-type_DNA-bd_sf"/>
</dbReference>
<keyword evidence="1" id="KW-0805">Transcription regulation</keyword>
<protein>
    <recommendedName>
        <fullName evidence="6">Zn(2)-C6 fungal-type domain-containing protein</fullName>
    </recommendedName>
</protein>
<feature type="domain" description="Zn(2)-C6 fungal-type" evidence="6">
    <location>
        <begin position="9"/>
        <end position="38"/>
    </location>
</feature>
<feature type="compositionally biased region" description="Low complexity" evidence="5">
    <location>
        <begin position="56"/>
        <end position="70"/>
    </location>
</feature>
<evidence type="ECO:0000256" key="1">
    <source>
        <dbReference type="ARBA" id="ARBA00023015"/>
    </source>
</evidence>
<evidence type="ECO:0000313" key="8">
    <source>
        <dbReference type="Proteomes" id="UP001610446"/>
    </source>
</evidence>
<proteinExistence type="predicted"/>
<dbReference type="Proteomes" id="UP001610446">
    <property type="component" value="Unassembled WGS sequence"/>
</dbReference>
<name>A0ABR4INV8_9EURO</name>
<dbReference type="InterPro" id="IPR050797">
    <property type="entry name" value="Carb_Metab_Trans_Reg"/>
</dbReference>
<keyword evidence="3" id="KW-0804">Transcription</keyword>
<comment type="caution">
    <text evidence="7">The sequence shown here is derived from an EMBL/GenBank/DDBJ whole genome shotgun (WGS) entry which is preliminary data.</text>
</comment>
<dbReference type="Gene3D" id="4.10.240.10">
    <property type="entry name" value="Zn(2)-C6 fungal-type DNA-binding domain"/>
    <property type="match status" value="1"/>
</dbReference>
<evidence type="ECO:0000256" key="2">
    <source>
        <dbReference type="ARBA" id="ARBA00023125"/>
    </source>
</evidence>
<evidence type="ECO:0000256" key="4">
    <source>
        <dbReference type="ARBA" id="ARBA00023242"/>
    </source>
</evidence>
<evidence type="ECO:0000256" key="3">
    <source>
        <dbReference type="ARBA" id="ARBA00023163"/>
    </source>
</evidence>
<dbReference type="SUPFAM" id="SSF57701">
    <property type="entry name" value="Zn2/Cys6 DNA-binding domain"/>
    <property type="match status" value="1"/>
</dbReference>
<reference evidence="7 8" key="1">
    <citation type="submission" date="2024-07" db="EMBL/GenBank/DDBJ databases">
        <title>Section-level genome sequencing and comparative genomics of Aspergillus sections Usti and Cavernicolus.</title>
        <authorList>
            <consortium name="Lawrence Berkeley National Laboratory"/>
            <person name="Nybo J.L."/>
            <person name="Vesth T.C."/>
            <person name="Theobald S."/>
            <person name="Frisvad J.C."/>
            <person name="Larsen T.O."/>
            <person name="Kjaerboelling I."/>
            <person name="Rothschild-Mancinelli K."/>
            <person name="Lyhne E.K."/>
            <person name="Kogle M.E."/>
            <person name="Barry K."/>
            <person name="Clum A."/>
            <person name="Na H."/>
            <person name="Ledsgaard L."/>
            <person name="Lin J."/>
            <person name="Lipzen A."/>
            <person name="Kuo A."/>
            <person name="Riley R."/>
            <person name="Mondo S."/>
            <person name="Labutti K."/>
            <person name="Haridas S."/>
            <person name="Pangalinan J."/>
            <person name="Salamov A.A."/>
            <person name="Simmons B.A."/>
            <person name="Magnuson J.K."/>
            <person name="Chen J."/>
            <person name="Drula E."/>
            <person name="Henrissat B."/>
            <person name="Wiebenga A."/>
            <person name="Lubbers R.J."/>
            <person name="Gomes A.C."/>
            <person name="Makela M.R."/>
            <person name="Stajich J."/>
            <person name="Grigoriev I.V."/>
            <person name="Mortensen U.H."/>
            <person name="De Vries R.P."/>
            <person name="Baker S.E."/>
            <person name="Andersen M.R."/>
        </authorList>
    </citation>
    <scope>NUCLEOTIDE SEQUENCE [LARGE SCALE GENOMIC DNA]</scope>
    <source>
        <strain evidence="7 8">CBS 123904</strain>
    </source>
</reference>
<dbReference type="InterPro" id="IPR001138">
    <property type="entry name" value="Zn2Cys6_DnaBD"/>
</dbReference>
<keyword evidence="2" id="KW-0238">DNA-binding</keyword>
<dbReference type="PANTHER" id="PTHR31668">
    <property type="entry name" value="GLUCOSE TRANSPORT TRANSCRIPTION REGULATOR RGT1-RELATED-RELATED"/>
    <property type="match status" value="1"/>
</dbReference>
<organism evidence="7 8">
    <name type="scientific">Aspergillus pseudoustus</name>
    <dbReference type="NCBI Taxonomy" id="1810923"/>
    <lineage>
        <taxon>Eukaryota</taxon>
        <taxon>Fungi</taxon>
        <taxon>Dikarya</taxon>
        <taxon>Ascomycota</taxon>
        <taxon>Pezizomycotina</taxon>
        <taxon>Eurotiomycetes</taxon>
        <taxon>Eurotiomycetidae</taxon>
        <taxon>Eurotiales</taxon>
        <taxon>Aspergillaceae</taxon>
        <taxon>Aspergillus</taxon>
        <taxon>Aspergillus subgen. Nidulantes</taxon>
    </lineage>
</organism>
<gene>
    <name evidence="7" type="ORF">BJY01DRAFT_228369</name>
</gene>
<evidence type="ECO:0000259" key="6">
    <source>
        <dbReference type="PROSITE" id="PS50048"/>
    </source>
</evidence>
<accession>A0ABR4INV8</accession>
<dbReference type="CDD" id="cd00067">
    <property type="entry name" value="GAL4"/>
    <property type="match status" value="1"/>
</dbReference>
<feature type="region of interest" description="Disordered" evidence="5">
    <location>
        <begin position="42"/>
        <end position="70"/>
    </location>
</feature>
<evidence type="ECO:0000313" key="7">
    <source>
        <dbReference type="EMBL" id="KAL2828582.1"/>
    </source>
</evidence>
<dbReference type="PROSITE" id="PS50048">
    <property type="entry name" value="ZN2_CY6_FUNGAL_2"/>
    <property type="match status" value="1"/>
</dbReference>
<evidence type="ECO:0000256" key="5">
    <source>
        <dbReference type="SAM" id="MobiDB-lite"/>
    </source>
</evidence>
<dbReference type="SMART" id="SM00066">
    <property type="entry name" value="GAL4"/>
    <property type="match status" value="1"/>
</dbReference>
<dbReference type="CDD" id="cd12148">
    <property type="entry name" value="fungal_TF_MHR"/>
    <property type="match status" value="1"/>
</dbReference>
<dbReference type="Pfam" id="PF00172">
    <property type="entry name" value="Zn_clus"/>
    <property type="match status" value="1"/>
</dbReference>
<dbReference type="EMBL" id="JBFXLU010000359">
    <property type="protein sequence ID" value="KAL2828582.1"/>
    <property type="molecule type" value="Genomic_DNA"/>
</dbReference>
<sequence length="576" mass="63643">MTSSGRRQACMGCRRRKVKCDGLPTCSNCHATKGPCQYLLPRKRGPKPVKWREQSPSESPESTSPEMGSSVNASDAGFLVASGTPNVPSESPLSNSVTSPPVLGTLGSQAQTAIQVHLDLLAGLLIATPSHTAASIIDHCIFLYAQYVFGAVPICHEGALRATANRFFISPSGGANLLKHHARIWRCFAADTEWKQIEILRSLALLTALCADVAYVVPDSLLPDKHLIAPLFLRAARDTLSIYQDYDIEHPNSSSLSIRLLLSSAIQHATGKNEVAFHILNEAGLIAMRMRLYDEDSLAGQDPVEECLLRNAFWLLYVCDKTALVMKTRPVTIHEPLFETDLTLKPYPRTSVPLFGHARESNDTELEDRLLEGFHVIRRLWALAARVIQAMISNSRRPSGPNRKAEECPENIAQLSEIYFELITLMNNFPVRVRSQGESSSDLPQGTDELQLDMLQRQRTTYLLNLHSIKVLVLNSAIQCSMTEVIGLSAEPLTLATRQIELAQDFINVLESVPFLHLQVEGEHCAEKIRHVGSLLLELAHGAKNQVVKSQANQCAMRLINMLVRLNSKASDVLGR</sequence>
<dbReference type="PROSITE" id="PS00463">
    <property type="entry name" value="ZN2_CY6_FUNGAL_1"/>
    <property type="match status" value="1"/>
</dbReference>